<dbReference type="AlphaFoldDB" id="A0A7J7P8I7"/>
<protein>
    <recommendedName>
        <fullName evidence="3">RBR-type E3 ubiquitin transferase</fullName>
        <ecNumber evidence="3">2.3.2.31</ecNumber>
    </recommendedName>
</protein>
<evidence type="ECO:0000256" key="3">
    <source>
        <dbReference type="ARBA" id="ARBA00012251"/>
    </source>
</evidence>
<evidence type="ECO:0000256" key="2">
    <source>
        <dbReference type="ARBA" id="ARBA00001947"/>
    </source>
</evidence>
<dbReference type="PANTHER" id="PTHR11685">
    <property type="entry name" value="RBR FAMILY RING FINGER AND IBR DOMAIN-CONTAINING"/>
    <property type="match status" value="1"/>
</dbReference>
<keyword evidence="5" id="KW-0479">Metal-binding</keyword>
<keyword evidence="13" id="KW-1185">Reference proteome</keyword>
<gene>
    <name evidence="12" type="ORF">GIB67_021964</name>
</gene>
<evidence type="ECO:0000256" key="4">
    <source>
        <dbReference type="ARBA" id="ARBA00022679"/>
    </source>
</evidence>
<evidence type="ECO:0000256" key="1">
    <source>
        <dbReference type="ARBA" id="ARBA00001798"/>
    </source>
</evidence>
<evidence type="ECO:0000256" key="8">
    <source>
        <dbReference type="ARBA" id="ARBA00022786"/>
    </source>
</evidence>
<dbReference type="InterPro" id="IPR031127">
    <property type="entry name" value="E3_UB_ligase_RBR"/>
</dbReference>
<evidence type="ECO:0000256" key="9">
    <source>
        <dbReference type="ARBA" id="ARBA00022833"/>
    </source>
</evidence>
<accession>A0A7J7P8I7</accession>
<keyword evidence="4" id="KW-0808">Transferase</keyword>
<dbReference type="PROSITE" id="PS51873">
    <property type="entry name" value="TRIAD"/>
    <property type="match status" value="1"/>
</dbReference>
<comment type="cofactor">
    <cofactor evidence="2">
        <name>Zn(2+)</name>
        <dbReference type="ChEBI" id="CHEBI:29105"/>
    </cofactor>
</comment>
<dbReference type="CDD" id="cd22582">
    <property type="entry name" value="BRcat_RBR_unk"/>
    <property type="match status" value="1"/>
</dbReference>
<evidence type="ECO:0000256" key="7">
    <source>
        <dbReference type="ARBA" id="ARBA00022771"/>
    </source>
</evidence>
<dbReference type="InterPro" id="IPR029314">
    <property type="entry name" value="FANCI_S4"/>
</dbReference>
<dbReference type="FunFam" id="3.30.40.10:FF:000230">
    <property type="entry name" value="RBR-type E3 ubiquitin transferase"/>
    <property type="match status" value="1"/>
</dbReference>
<comment type="caution">
    <text evidence="12">The sequence shown here is derived from an EMBL/GenBank/DDBJ whole genome shotgun (WGS) entry which is preliminary data.</text>
</comment>
<dbReference type="InterPro" id="IPR013083">
    <property type="entry name" value="Znf_RING/FYVE/PHD"/>
</dbReference>
<dbReference type="Pfam" id="PF14678">
    <property type="entry name" value="FANCI_S4"/>
    <property type="match status" value="1"/>
</dbReference>
<reference evidence="12 13" key="1">
    <citation type="journal article" date="2020" name="IScience">
        <title>Genome Sequencing of the Endangered Kingdonia uniflora (Circaeasteraceae, Ranunculales) Reveals Potential Mechanisms of Evolutionary Specialization.</title>
        <authorList>
            <person name="Sun Y."/>
            <person name="Deng T."/>
            <person name="Zhang A."/>
            <person name="Moore M.J."/>
            <person name="Landis J.B."/>
            <person name="Lin N."/>
            <person name="Zhang H."/>
            <person name="Zhang X."/>
            <person name="Huang J."/>
            <person name="Zhang X."/>
            <person name="Sun H."/>
            <person name="Wang H."/>
        </authorList>
    </citation>
    <scope>NUCLEOTIDE SEQUENCE [LARGE SCALE GENOMIC DNA]</scope>
    <source>
        <strain evidence="12">TB1705</strain>
        <tissue evidence="12">Leaf</tissue>
    </source>
</reference>
<dbReference type="GO" id="GO:0016567">
    <property type="term" value="P:protein ubiquitination"/>
    <property type="evidence" value="ECO:0007669"/>
    <property type="project" value="InterPro"/>
</dbReference>
<dbReference type="SUPFAM" id="SSF57850">
    <property type="entry name" value="RING/U-box"/>
    <property type="match status" value="1"/>
</dbReference>
<sequence>MWRRLLIYQLGGGYLFGLPVGFVADSLGATIGATAAFLLGRTRTHTDLETDISAKLANVERQFEECSSSLKWSKDRVVEIETKLTFVHEEFCSSKDAAAANEEHLSAEIFTEITETIDAYKEITDNNISNGSLKKKSTVHNMCAGEYSQSFCEICMDEKQREDMFLNNKKCCYSHCTDCISKHVATKIQHNVNSVNCPGLNCKVVLEPEFCRSIVPEQVLDQWVNALCESMILGSQKVYYPFKDCSAMLIDDGVEVVTMSEFPYCQRLFCAQCKIPWHSGLGCDEFKRGIVKDDLLVMEMTRNKNSNCKFYVEKKEGCLHITCRYFYSFISSPLNDLIISQKMASELLKVMGSEESSSVEKSQNVPVINHSTGSAIASILLGLIGSVLFDVNWIIIEL</sequence>
<evidence type="ECO:0000256" key="10">
    <source>
        <dbReference type="SAM" id="Phobius"/>
    </source>
</evidence>
<dbReference type="Proteomes" id="UP000541444">
    <property type="component" value="Unassembled WGS sequence"/>
</dbReference>
<keyword evidence="10" id="KW-0812">Transmembrane</keyword>
<dbReference type="OrthoDB" id="10009520at2759"/>
<feature type="domain" description="RING-type" evidence="11">
    <location>
        <begin position="148"/>
        <end position="359"/>
    </location>
</feature>
<dbReference type="Gene3D" id="3.30.40.10">
    <property type="entry name" value="Zinc/RING finger domain, C3HC4 (zinc finger)"/>
    <property type="match status" value="1"/>
</dbReference>
<keyword evidence="8" id="KW-0833">Ubl conjugation pathway</keyword>
<dbReference type="InterPro" id="IPR044066">
    <property type="entry name" value="TRIAD_supradom"/>
</dbReference>
<evidence type="ECO:0000256" key="5">
    <source>
        <dbReference type="ARBA" id="ARBA00022723"/>
    </source>
</evidence>
<dbReference type="InterPro" id="IPR002867">
    <property type="entry name" value="IBR_dom"/>
</dbReference>
<evidence type="ECO:0000313" key="12">
    <source>
        <dbReference type="EMBL" id="KAF6175474.1"/>
    </source>
</evidence>
<feature type="transmembrane region" description="Helical" evidence="10">
    <location>
        <begin position="12"/>
        <end position="39"/>
    </location>
</feature>
<keyword evidence="9" id="KW-0862">Zinc</keyword>
<dbReference type="GO" id="GO:0008270">
    <property type="term" value="F:zinc ion binding"/>
    <property type="evidence" value="ECO:0007669"/>
    <property type="project" value="UniProtKB-KW"/>
</dbReference>
<comment type="catalytic activity">
    <reaction evidence="1">
        <text>[E2 ubiquitin-conjugating enzyme]-S-ubiquitinyl-L-cysteine + [acceptor protein]-L-lysine = [E2 ubiquitin-conjugating enzyme]-L-cysteine + [acceptor protein]-N(6)-ubiquitinyl-L-lysine.</text>
        <dbReference type="EC" id="2.3.2.31"/>
    </reaction>
</comment>
<evidence type="ECO:0000259" key="11">
    <source>
        <dbReference type="PROSITE" id="PS51873"/>
    </source>
</evidence>
<dbReference type="EC" id="2.3.2.31" evidence="3"/>
<keyword evidence="10" id="KW-0472">Membrane</keyword>
<dbReference type="Pfam" id="PF25481">
    <property type="entry name" value="Nucleoprot-TPR"/>
    <property type="match status" value="1"/>
</dbReference>
<dbReference type="EMBL" id="JACGCM010000182">
    <property type="protein sequence ID" value="KAF6175474.1"/>
    <property type="molecule type" value="Genomic_DNA"/>
</dbReference>
<organism evidence="12 13">
    <name type="scientific">Kingdonia uniflora</name>
    <dbReference type="NCBI Taxonomy" id="39325"/>
    <lineage>
        <taxon>Eukaryota</taxon>
        <taxon>Viridiplantae</taxon>
        <taxon>Streptophyta</taxon>
        <taxon>Embryophyta</taxon>
        <taxon>Tracheophyta</taxon>
        <taxon>Spermatophyta</taxon>
        <taxon>Magnoliopsida</taxon>
        <taxon>Ranunculales</taxon>
        <taxon>Circaeasteraceae</taxon>
        <taxon>Kingdonia</taxon>
    </lineage>
</organism>
<feature type="non-terminal residue" evidence="12">
    <location>
        <position position="398"/>
    </location>
</feature>
<keyword evidence="10" id="KW-1133">Transmembrane helix</keyword>
<dbReference type="InterPro" id="IPR057577">
    <property type="entry name" value="Nucleoprot-TPR/MLP1_dom"/>
</dbReference>
<dbReference type="SMART" id="SM00647">
    <property type="entry name" value="IBR"/>
    <property type="match status" value="1"/>
</dbReference>
<dbReference type="GO" id="GO:0061630">
    <property type="term" value="F:ubiquitin protein ligase activity"/>
    <property type="evidence" value="ECO:0007669"/>
    <property type="project" value="UniProtKB-EC"/>
</dbReference>
<keyword evidence="7" id="KW-0863">Zinc-finger</keyword>
<keyword evidence="6" id="KW-0677">Repeat</keyword>
<evidence type="ECO:0000313" key="13">
    <source>
        <dbReference type="Proteomes" id="UP000541444"/>
    </source>
</evidence>
<evidence type="ECO:0000256" key="6">
    <source>
        <dbReference type="ARBA" id="ARBA00022737"/>
    </source>
</evidence>
<proteinExistence type="predicted"/>
<name>A0A7J7P8I7_9MAGN</name>